<name>A0A7Y7R083_9SPHN</name>
<proteinExistence type="predicted"/>
<evidence type="ECO:0000313" key="2">
    <source>
        <dbReference type="EMBL" id="NNG55561.1"/>
    </source>
</evidence>
<evidence type="ECO:0000313" key="3">
    <source>
        <dbReference type="EMBL" id="NVP33559.1"/>
    </source>
</evidence>
<comment type="caution">
    <text evidence="3">The sequence shown here is derived from an EMBL/GenBank/DDBJ whole genome shotgun (WGS) entry which is preliminary data.</text>
</comment>
<dbReference type="RefSeq" id="WP_156477982.1">
    <property type="nucleotide sequence ID" value="NZ_JABEOV010000036.1"/>
</dbReference>
<sequence>MVIGWGILGAPIAALLLLGALFLKAEPIRRQQVIGCYTAAGAPTLHIRFDAIYVGDSRQSSFTYIAEPYKAGYHLAVNPALGLHPISTGGYDFLPDRGIGYFWELLPNGTASRMRAPSEYSGRFEIIAADGTSVVYSRADAATKCGP</sequence>
<dbReference type="EMBL" id="JABEOV010000036">
    <property type="protein sequence ID" value="NNG55561.1"/>
    <property type="molecule type" value="Genomic_DNA"/>
</dbReference>
<dbReference type="AlphaFoldDB" id="A0A7Y7R083"/>
<accession>A0A7Y7R083</accession>
<feature type="transmembrane region" description="Helical" evidence="1">
    <location>
        <begin position="6"/>
        <end position="23"/>
    </location>
</feature>
<keyword evidence="5" id="KW-1185">Reference proteome</keyword>
<keyword evidence="1" id="KW-1133">Transmembrane helix</keyword>
<dbReference type="EMBL" id="JABYQV010000066">
    <property type="protein sequence ID" value="NVP33559.1"/>
    <property type="molecule type" value="Genomic_DNA"/>
</dbReference>
<keyword evidence="1" id="KW-0812">Transmembrane</keyword>
<keyword evidence="1" id="KW-0472">Membrane</keyword>
<evidence type="ECO:0000256" key="1">
    <source>
        <dbReference type="SAM" id="Phobius"/>
    </source>
</evidence>
<evidence type="ECO:0000313" key="5">
    <source>
        <dbReference type="Proteomes" id="UP000557656"/>
    </source>
</evidence>
<organism evidence="3 4">
    <name type="scientific">Sphingomonas sanguinis</name>
    <dbReference type="NCBI Taxonomy" id="33051"/>
    <lineage>
        <taxon>Bacteria</taxon>
        <taxon>Pseudomonadati</taxon>
        <taxon>Pseudomonadota</taxon>
        <taxon>Alphaproteobacteria</taxon>
        <taxon>Sphingomonadales</taxon>
        <taxon>Sphingomonadaceae</taxon>
        <taxon>Sphingomonas</taxon>
    </lineage>
</organism>
<evidence type="ECO:0000313" key="4">
    <source>
        <dbReference type="Proteomes" id="UP000531581"/>
    </source>
</evidence>
<dbReference type="Proteomes" id="UP000531581">
    <property type="component" value="Unassembled WGS sequence"/>
</dbReference>
<dbReference type="GeneID" id="78488358"/>
<dbReference type="Proteomes" id="UP000557656">
    <property type="component" value="Unassembled WGS sequence"/>
</dbReference>
<gene>
    <name evidence="2" type="ORF">HKX05_19655</name>
    <name evidence="3" type="ORF">HLV41_21265</name>
</gene>
<protein>
    <submittedName>
        <fullName evidence="3">Uncharacterized protein</fullName>
    </submittedName>
</protein>
<reference evidence="4 5" key="1">
    <citation type="submission" date="2020-05" db="EMBL/GenBank/DDBJ databases">
        <title>Draft Genome Sequences of Sphingomonas sp. Isolated from the International Space Station.</title>
        <authorList>
            <person name="Bijlani S."/>
            <person name="Singh N.K."/>
            <person name="Mason C.E."/>
            <person name="Wang C.C."/>
            <person name="Venkateswaran K."/>
        </authorList>
    </citation>
    <scope>NUCLEOTIDE SEQUENCE [LARGE SCALE GENOMIC DNA]</scope>
    <source>
        <strain evidence="2 5">IIF7SW-B5</strain>
        <strain evidence="3">ISS-IIF7SWP</strain>
    </source>
</reference>